<dbReference type="AlphaFoldDB" id="A0A0P9FK03"/>
<evidence type="ECO:0000313" key="1">
    <source>
        <dbReference type="EMBL" id="KPV53484.1"/>
    </source>
</evidence>
<accession>A0A0P9FK03</accession>
<keyword evidence="2" id="KW-1185">Reference proteome</keyword>
<proteinExistence type="predicted"/>
<reference evidence="1 2" key="1">
    <citation type="submission" date="2015-09" db="EMBL/GenBank/DDBJ databases">
        <title>Draft genome sequence of Kouleothrix aurantiaca JCM 19913.</title>
        <authorList>
            <person name="Hemp J."/>
        </authorList>
    </citation>
    <scope>NUCLEOTIDE SEQUENCE [LARGE SCALE GENOMIC DNA]</scope>
    <source>
        <strain evidence="1 2">COM-B</strain>
    </source>
</reference>
<evidence type="ECO:0008006" key="3">
    <source>
        <dbReference type="Google" id="ProtNLM"/>
    </source>
</evidence>
<gene>
    <name evidence="1" type="ORF">SE17_09420</name>
</gene>
<organism evidence="1 2">
    <name type="scientific">Kouleothrix aurantiaca</name>
    <dbReference type="NCBI Taxonomy" id="186479"/>
    <lineage>
        <taxon>Bacteria</taxon>
        <taxon>Bacillati</taxon>
        <taxon>Chloroflexota</taxon>
        <taxon>Chloroflexia</taxon>
        <taxon>Chloroflexales</taxon>
        <taxon>Roseiflexineae</taxon>
        <taxon>Roseiflexaceae</taxon>
        <taxon>Kouleothrix</taxon>
    </lineage>
</organism>
<comment type="caution">
    <text evidence="1">The sequence shown here is derived from an EMBL/GenBank/DDBJ whole genome shotgun (WGS) entry which is preliminary data.</text>
</comment>
<evidence type="ECO:0000313" key="2">
    <source>
        <dbReference type="Proteomes" id="UP000050509"/>
    </source>
</evidence>
<dbReference type="Proteomes" id="UP000050509">
    <property type="component" value="Unassembled WGS sequence"/>
</dbReference>
<protein>
    <recommendedName>
        <fullName evidence="3">DUF4259 domain-containing protein</fullName>
    </recommendedName>
</protein>
<sequence length="216" mass="23450">MGAWGDQPLENDSAWDIVGSITDTVIQTIAAALEAGDALRARHALWLLGQMDARLPAVVMPEREIITEWRARLLALTTAPATNADATTPPVAVPLAVTIVSQELARFAEKGLARRNDQEVLGALGVLALLVPEVEGLVLPSSAALDDWERRFWTIDLSGWSDPDARAQAARETFAAIRERRLPTTTHTGLMDRIVEYLDNLPPNDLFGGLLNDGLV</sequence>
<name>A0A0P9FK03_9CHLR</name>
<dbReference type="EMBL" id="LJCR01000247">
    <property type="protein sequence ID" value="KPV53484.1"/>
    <property type="molecule type" value="Genomic_DNA"/>
</dbReference>